<evidence type="ECO:0000256" key="2">
    <source>
        <dbReference type="SAM" id="Phobius"/>
    </source>
</evidence>
<evidence type="ECO:0000313" key="4">
    <source>
        <dbReference type="Proteomes" id="UP000256690"/>
    </source>
</evidence>
<reference evidence="3 4" key="1">
    <citation type="journal article" date="2018" name="IMA Fungus">
        <title>IMA Genome-F 9: Draft genome sequence of Annulohypoxylon stygium, Aspergillus mulundensis, Berkeleyomyces basicola (syn. Thielaviopsis basicola), Ceratocystis smalleyi, two Cercospora beticola strains, Coleophoma cylindrospora, Fusarium fracticaudum, Phialophora cf. hyalina, and Morchella septimelata.</title>
        <authorList>
            <person name="Wingfield B.D."/>
            <person name="Bills G.F."/>
            <person name="Dong Y."/>
            <person name="Huang W."/>
            <person name="Nel W.J."/>
            <person name="Swalarsk-Parry B.S."/>
            <person name="Vaghefi N."/>
            <person name="Wilken P.M."/>
            <person name="An Z."/>
            <person name="de Beer Z.W."/>
            <person name="De Vos L."/>
            <person name="Chen L."/>
            <person name="Duong T.A."/>
            <person name="Gao Y."/>
            <person name="Hammerbacher A."/>
            <person name="Kikkert J.R."/>
            <person name="Li Y."/>
            <person name="Li H."/>
            <person name="Li K."/>
            <person name="Li Q."/>
            <person name="Liu X."/>
            <person name="Ma X."/>
            <person name="Naidoo K."/>
            <person name="Pethybridge S.J."/>
            <person name="Sun J."/>
            <person name="Steenkamp E.T."/>
            <person name="van der Nest M.A."/>
            <person name="van Wyk S."/>
            <person name="Wingfield M.J."/>
            <person name="Xiong C."/>
            <person name="Yue Q."/>
            <person name="Zhang X."/>
        </authorList>
    </citation>
    <scope>NUCLEOTIDE SEQUENCE [LARGE SCALE GENOMIC DNA]</scope>
    <source>
        <strain evidence="3 4">DSM 5745</strain>
    </source>
</reference>
<feature type="transmembrane region" description="Helical" evidence="2">
    <location>
        <begin position="141"/>
        <end position="161"/>
    </location>
</feature>
<keyword evidence="4" id="KW-1185">Reference proteome</keyword>
<comment type="caution">
    <text evidence="3">The sequence shown here is derived from an EMBL/GenBank/DDBJ whole genome shotgun (WGS) entry which is preliminary data.</text>
</comment>
<proteinExistence type="predicted"/>
<feature type="transmembrane region" description="Helical" evidence="2">
    <location>
        <begin position="291"/>
        <end position="311"/>
    </location>
</feature>
<feature type="transmembrane region" description="Helical" evidence="2">
    <location>
        <begin position="331"/>
        <end position="352"/>
    </location>
</feature>
<sequence>MPPLTSSPAVSPDNTTEIGLEVVCSWPVSGQYGPGTRVLYVHTRPPSQSQRLTIRSRYYVLIAACVFARKEEWVRNACLAGALLFPAIAALHGIVLAAVHVDGAVDMDVYGAFQLCSIGILTAPLTARMSGTYFKDPRRHIIFLWTGLVLAGLLSITVELFRVKPSTCTHDDYGNPIPTDASQFPYDGATCDLRCSVEHGPFSPIRVGATNEIYVVPSPSKLTFGTATLLAAACCVPAIVSLLYFWSLVLQDTWNIRFGYGTDLDRRNEVIDDTNGATVGKMLQINGLVRAVLSTVEAPVFAAAVLAILILGEQNFFSRQVDWGTEPIASIGQWAPIVGTGFAIFGSLYLFLTDEDATPSSTCDCSCHDAQASGPSDQIDPPTSVAGTETTAPEMTAIASPDIAHTRPTRDETPDYGYRRGIGRALKRMADTISIAAHDRLHDDDFTQGPATDFPEIPAEAQRNSELQQIRDQYNQKRDSNGNHTLSRVGSTVSIASWRDGDRSSTTSHGISPRSSRPSTRSRSPSPLPSSVRGLNSSPASDLYNGSPSSSGPPIINPRKRQNTLEVPPHHGTIRRRSSISSVSSSNFTIPRNPASPTIVISMDDDDFPVFPPPGSPAPEREDPPAPSRHGRRFTS</sequence>
<feature type="compositionally biased region" description="Polar residues" evidence="1">
    <location>
        <begin position="482"/>
        <end position="495"/>
    </location>
</feature>
<evidence type="ECO:0000256" key="1">
    <source>
        <dbReference type="SAM" id="MobiDB-lite"/>
    </source>
</evidence>
<feature type="compositionally biased region" description="Low complexity" evidence="1">
    <location>
        <begin position="545"/>
        <end position="554"/>
    </location>
</feature>
<dbReference type="STRING" id="1810919.A0A3D8QAQ4"/>
<keyword evidence="2" id="KW-0812">Transmembrane</keyword>
<keyword evidence="2" id="KW-0472">Membrane</keyword>
<dbReference type="GeneID" id="38121508"/>
<dbReference type="AlphaFoldDB" id="A0A3D8QAQ4"/>
<feature type="region of interest" description="Disordered" evidence="1">
    <location>
        <begin position="476"/>
        <end position="636"/>
    </location>
</feature>
<feature type="transmembrane region" description="Helical" evidence="2">
    <location>
        <begin position="77"/>
        <end position="99"/>
    </location>
</feature>
<accession>A0A3D8QAQ4</accession>
<gene>
    <name evidence="3" type="ORF">DSM5745_11138</name>
</gene>
<name>A0A3D8QAQ4_9EURO</name>
<evidence type="ECO:0000313" key="3">
    <source>
        <dbReference type="EMBL" id="RDW58932.1"/>
    </source>
</evidence>
<feature type="transmembrane region" description="Helical" evidence="2">
    <location>
        <begin position="227"/>
        <end position="250"/>
    </location>
</feature>
<dbReference type="Proteomes" id="UP000256690">
    <property type="component" value="Unassembled WGS sequence"/>
</dbReference>
<feature type="transmembrane region" description="Helical" evidence="2">
    <location>
        <begin position="111"/>
        <end position="129"/>
    </location>
</feature>
<dbReference type="OrthoDB" id="3021074at2759"/>
<feature type="compositionally biased region" description="Low complexity" evidence="1">
    <location>
        <begin position="512"/>
        <end position="533"/>
    </location>
</feature>
<organism evidence="3 4">
    <name type="scientific">Aspergillus mulundensis</name>
    <dbReference type="NCBI Taxonomy" id="1810919"/>
    <lineage>
        <taxon>Eukaryota</taxon>
        <taxon>Fungi</taxon>
        <taxon>Dikarya</taxon>
        <taxon>Ascomycota</taxon>
        <taxon>Pezizomycotina</taxon>
        <taxon>Eurotiomycetes</taxon>
        <taxon>Eurotiomycetidae</taxon>
        <taxon>Eurotiales</taxon>
        <taxon>Aspergillaceae</taxon>
        <taxon>Aspergillus</taxon>
        <taxon>Aspergillus subgen. Nidulantes</taxon>
    </lineage>
</organism>
<keyword evidence="2" id="KW-1133">Transmembrane helix</keyword>
<dbReference type="RefSeq" id="XP_026598229.1">
    <property type="nucleotide sequence ID" value="XM_026753154.1"/>
</dbReference>
<protein>
    <submittedName>
        <fullName evidence="3">Uncharacterized protein</fullName>
    </submittedName>
</protein>
<dbReference type="EMBL" id="PVWQ01000022">
    <property type="protein sequence ID" value="RDW58932.1"/>
    <property type="molecule type" value="Genomic_DNA"/>
</dbReference>